<gene>
    <name evidence="1" type="ORF">FYJ61_02765</name>
</gene>
<dbReference type="Proteomes" id="UP000452141">
    <property type="component" value="Unassembled WGS sequence"/>
</dbReference>
<reference evidence="1 2" key="1">
    <citation type="submission" date="2019-08" db="EMBL/GenBank/DDBJ databases">
        <title>In-depth cultivation of the pig gut microbiome towards novel bacterial diversity and tailored functional studies.</title>
        <authorList>
            <person name="Wylensek D."/>
            <person name="Hitch T.C.A."/>
            <person name="Clavel T."/>
        </authorList>
    </citation>
    <scope>NUCLEOTIDE SEQUENCE [LARGE SCALE GENOMIC DNA]</scope>
    <source>
        <strain evidence="1 2">WCA-470BD-2E</strain>
    </source>
</reference>
<name>A0A844FLI7_9LACO</name>
<evidence type="ECO:0000313" key="1">
    <source>
        <dbReference type="EMBL" id="MST79421.1"/>
    </source>
</evidence>
<evidence type="ECO:0000313" key="2">
    <source>
        <dbReference type="Proteomes" id="UP000452141"/>
    </source>
</evidence>
<comment type="caution">
    <text evidence="1">The sequence shown here is derived from an EMBL/GenBank/DDBJ whole genome shotgun (WGS) entry which is preliminary data.</text>
</comment>
<protein>
    <submittedName>
        <fullName evidence="1">Type II secretion system protein</fullName>
    </submittedName>
</protein>
<proteinExistence type="predicted"/>
<accession>A0A844FLI7</accession>
<dbReference type="AlphaFoldDB" id="A0A844FLI7"/>
<organism evidence="1 2">
    <name type="scientific">Lactobacillus equicursoris</name>
    <dbReference type="NCBI Taxonomy" id="420645"/>
    <lineage>
        <taxon>Bacteria</taxon>
        <taxon>Bacillati</taxon>
        <taxon>Bacillota</taxon>
        <taxon>Bacilli</taxon>
        <taxon>Lactobacillales</taxon>
        <taxon>Lactobacillaceae</taxon>
        <taxon>Lactobacillus</taxon>
    </lineage>
</organism>
<dbReference type="EMBL" id="VUMW01000005">
    <property type="protein sequence ID" value="MST79421.1"/>
    <property type="molecule type" value="Genomic_DNA"/>
</dbReference>
<sequence length="81" mass="9086">MAVEAIVALAIICVAINTTAVCLSGSKTLVEKSSRRCDQALAYHVLKKCQVDRVKVHGHYYQLRGDKKVYDEEENKTYALK</sequence>
<dbReference type="RefSeq" id="WP_009558557.1">
    <property type="nucleotide sequence ID" value="NZ_VUMW01000005.1"/>
</dbReference>